<dbReference type="PIRSF" id="PIRSF000460">
    <property type="entry name" value="Pprylas_GlgP"/>
    <property type="match status" value="1"/>
</dbReference>
<dbReference type="PANTHER" id="PTHR11468">
    <property type="entry name" value="GLYCOGEN PHOSPHORYLASE"/>
    <property type="match status" value="1"/>
</dbReference>
<evidence type="ECO:0000256" key="1">
    <source>
        <dbReference type="ARBA" id="ARBA00001275"/>
    </source>
</evidence>
<dbReference type="Proteomes" id="UP000263486">
    <property type="component" value="Unassembled WGS sequence"/>
</dbReference>
<comment type="cofactor">
    <cofactor evidence="2 9">
        <name>pyridoxal 5'-phosphate</name>
        <dbReference type="ChEBI" id="CHEBI:597326"/>
    </cofactor>
</comment>
<organism evidence="10 11">
    <name type="scientific">Psychrilyobacter piezotolerans</name>
    <dbReference type="NCBI Taxonomy" id="2293438"/>
    <lineage>
        <taxon>Bacteria</taxon>
        <taxon>Fusobacteriati</taxon>
        <taxon>Fusobacteriota</taxon>
        <taxon>Fusobacteriia</taxon>
        <taxon>Fusobacteriales</taxon>
        <taxon>Fusobacteriaceae</taxon>
        <taxon>Psychrilyobacter</taxon>
    </lineage>
</organism>
<evidence type="ECO:0000256" key="3">
    <source>
        <dbReference type="ARBA" id="ARBA00006047"/>
    </source>
</evidence>
<dbReference type="SUPFAM" id="SSF53756">
    <property type="entry name" value="UDP-Glycosyltransferase/glycogen phosphorylase"/>
    <property type="match status" value="1"/>
</dbReference>
<keyword evidence="5 9" id="KW-0808">Transferase</keyword>
<comment type="function">
    <text evidence="8">Phosphorylase is an important allosteric enzyme in carbohydrate metabolism. Enzymes from different sources differ in their regulatory mechanisms and in their natural substrates. However, all known phosphorylases share catalytic and structural properties.</text>
</comment>
<protein>
    <recommendedName>
        <fullName evidence="9">Alpha-1,4 glucan phosphorylase</fullName>
        <ecNumber evidence="9">2.4.1.1</ecNumber>
    </recommendedName>
</protein>
<dbReference type="EC" id="2.4.1.1" evidence="9"/>
<dbReference type="InterPro" id="IPR011833">
    <property type="entry name" value="Glycg_phsphrylas"/>
</dbReference>
<evidence type="ECO:0000256" key="7">
    <source>
        <dbReference type="ARBA" id="ARBA00023277"/>
    </source>
</evidence>
<dbReference type="PROSITE" id="PS00102">
    <property type="entry name" value="PHOSPHORYLASE"/>
    <property type="match status" value="1"/>
</dbReference>
<name>A0ABX9KE74_9FUSO</name>
<evidence type="ECO:0000256" key="4">
    <source>
        <dbReference type="ARBA" id="ARBA00022676"/>
    </source>
</evidence>
<dbReference type="InterPro" id="IPR000811">
    <property type="entry name" value="Glyco_trans_35"/>
</dbReference>
<comment type="catalytic activity">
    <reaction evidence="1 9">
        <text>[(1-&gt;4)-alpha-D-glucosyl](n) + phosphate = [(1-&gt;4)-alpha-D-glucosyl](n-1) + alpha-D-glucose 1-phosphate</text>
        <dbReference type="Rhea" id="RHEA:41732"/>
        <dbReference type="Rhea" id="RHEA-COMP:9584"/>
        <dbReference type="Rhea" id="RHEA-COMP:9586"/>
        <dbReference type="ChEBI" id="CHEBI:15444"/>
        <dbReference type="ChEBI" id="CHEBI:43474"/>
        <dbReference type="ChEBI" id="CHEBI:58601"/>
        <dbReference type="EC" id="2.4.1.1"/>
    </reaction>
</comment>
<accession>A0ABX9KE74</accession>
<dbReference type="CDD" id="cd04300">
    <property type="entry name" value="GT35_Glycogen_Phosphorylase"/>
    <property type="match status" value="1"/>
</dbReference>
<evidence type="ECO:0000256" key="9">
    <source>
        <dbReference type="RuleBase" id="RU000587"/>
    </source>
</evidence>
<sequence length="800" mass="92894">MNITKQKILSDLKKVAMIMFTKEFIDTSKEDQYEIFATVIKGYLSENWLKKNENYRIGKEKQVYYFSLEFLLGKMMCTNIINLGLEDLCMEVMDELGLDLDEFEKYDAEPGLGNGGLGRLAACFLDSMASIGIPGHGCGIRYDYGLFEQKIVNGEQIEGPDNWLKNGFVWETKKSHESQRIKFYGEITLKETEGYLTPIHTGYETILAVPYDIPVVGYNNKVVNNLRLWKAQIQGNDFDFNSFNYGTFSELDEQKRKAEAISKLLYPDDATESGRLLRLKQEYFFVSAGLQSIVSYNSKKGIRPSKFPETFNIQINDTHPALCIAEFMRILIDEKKVYWDEAWEITKKVMSYTNHTILTEAMEKWEIDKVQKLIPRVYMIIEEINRRFCNKVYQKYDDWDRVMEVAIIKDRVINMAHLAIVGSHSINGVSKLHTEILTKKIFKNFYELYPERFNNKTNGITHRRWLLKSNKALTTLIDDVIGYSWKDDPNLLEKLAEFSQDRSFCKKIEGIKLENKKKLAKFIWEETGIEVDVNSIFDTHVKRMHGYKRQLMNILHIIYLYREILEDKDFTMHPKTFIFSAKAAPGYYLAKRIIKLINSVGNLVNDDERVNKFIRVVFIPNYSVSKAQIIIPGSDLSEQISTAGMEASGTSNMKFMMNGALTIGTLDGANVEMKEAVGEENIFIFGLEYKELKEIRKKQSYDPIKFLETNPKLKTVVEMLRDGTFGGDFSSIYSHLIDGDRYFVLKDFNTYLETHRKIDKIYRDRDKWNSMVVKNIAKSGYFSSDNTIRKYAKEIWGIDN</sequence>
<evidence type="ECO:0000256" key="8">
    <source>
        <dbReference type="ARBA" id="ARBA00025174"/>
    </source>
</evidence>
<gene>
    <name evidence="10" type="primary">glgP</name>
    <name evidence="10" type="ORF">DYH56_12750</name>
</gene>
<reference evidence="10 11" key="1">
    <citation type="submission" date="2018-08" db="EMBL/GenBank/DDBJ databases">
        <title>Draft genome sequence of Psychrilyobacter sp. strain SD5 isolated from Black Sea water.</title>
        <authorList>
            <person name="Yadav S."/>
            <person name="Villanueva L."/>
            <person name="Damste J.S.S."/>
        </authorList>
    </citation>
    <scope>NUCLEOTIDE SEQUENCE [LARGE SCALE GENOMIC DNA]</scope>
    <source>
        <strain evidence="10 11">SD5</strain>
    </source>
</reference>
<dbReference type="NCBIfam" id="TIGR02093">
    <property type="entry name" value="P_ylase"/>
    <property type="match status" value="1"/>
</dbReference>
<evidence type="ECO:0000256" key="6">
    <source>
        <dbReference type="ARBA" id="ARBA00022898"/>
    </source>
</evidence>
<evidence type="ECO:0000256" key="5">
    <source>
        <dbReference type="ARBA" id="ARBA00022679"/>
    </source>
</evidence>
<keyword evidence="4 9" id="KW-0328">Glycosyltransferase</keyword>
<dbReference type="PANTHER" id="PTHR11468:SF3">
    <property type="entry name" value="GLYCOGEN PHOSPHORYLASE, LIVER FORM"/>
    <property type="match status" value="1"/>
</dbReference>
<comment type="function">
    <text evidence="9">Allosteric enzyme that catalyzes the rate-limiting step in glycogen catabolism, the phosphorolytic cleavage of glycogen to produce glucose-1-phosphate, and plays a central role in maintaining cellular and organismal glucose homeostasis.</text>
</comment>
<proteinExistence type="inferred from homology"/>
<dbReference type="Pfam" id="PF00343">
    <property type="entry name" value="Phosphorylase"/>
    <property type="match status" value="1"/>
</dbReference>
<keyword evidence="11" id="KW-1185">Reference proteome</keyword>
<comment type="caution">
    <text evidence="10">The sequence shown here is derived from an EMBL/GenBank/DDBJ whole genome shotgun (WGS) entry which is preliminary data.</text>
</comment>
<keyword evidence="7 9" id="KW-0119">Carbohydrate metabolism</keyword>
<dbReference type="RefSeq" id="WP_114643261.1">
    <property type="nucleotide sequence ID" value="NZ_JAACIO010000026.1"/>
</dbReference>
<comment type="similarity">
    <text evidence="3 9">Belongs to the glycogen phosphorylase family.</text>
</comment>
<evidence type="ECO:0000313" key="11">
    <source>
        <dbReference type="Proteomes" id="UP000263486"/>
    </source>
</evidence>
<dbReference type="InterPro" id="IPR035090">
    <property type="entry name" value="Pyridoxal_P_attach_site"/>
</dbReference>
<dbReference type="GO" id="GO:0004645">
    <property type="term" value="F:1,4-alpha-oligoglucan phosphorylase activity"/>
    <property type="evidence" value="ECO:0007669"/>
    <property type="project" value="UniProtKB-EC"/>
</dbReference>
<evidence type="ECO:0000256" key="2">
    <source>
        <dbReference type="ARBA" id="ARBA00001933"/>
    </source>
</evidence>
<dbReference type="EMBL" id="QUAJ01000027">
    <property type="protein sequence ID" value="REI39955.1"/>
    <property type="molecule type" value="Genomic_DNA"/>
</dbReference>
<dbReference type="Gene3D" id="3.40.50.2000">
    <property type="entry name" value="Glycogen Phosphorylase B"/>
    <property type="match status" value="2"/>
</dbReference>
<keyword evidence="6 9" id="KW-0663">Pyridoxal phosphate</keyword>
<evidence type="ECO:0000313" key="10">
    <source>
        <dbReference type="EMBL" id="REI39955.1"/>
    </source>
</evidence>